<comment type="subcellular location">
    <subcellularLocation>
        <location evidence="1">Cell membrane</location>
        <topology evidence="1">Multi-pass membrane protein</topology>
    </subcellularLocation>
</comment>
<dbReference type="PATRIC" id="fig|993517.3.peg.3934"/>
<feature type="transmembrane region" description="Helical" evidence="7">
    <location>
        <begin position="212"/>
        <end position="233"/>
    </location>
</feature>
<protein>
    <recommendedName>
        <fullName evidence="10">Protein belonging to Lysylphosphatidylglycerol synthetase/UPF0104</fullName>
    </recommendedName>
</protein>
<accession>K5E592</accession>
<evidence type="ECO:0000256" key="7">
    <source>
        <dbReference type="SAM" id="Phobius"/>
    </source>
</evidence>
<evidence type="ECO:0000256" key="4">
    <source>
        <dbReference type="ARBA" id="ARBA00022989"/>
    </source>
</evidence>
<dbReference type="RefSeq" id="WP_007333250.1">
    <property type="nucleotide sequence ID" value="NZ_AMCW01000107.1"/>
</dbReference>
<keyword evidence="2" id="KW-1003">Cell membrane</keyword>
<keyword evidence="4 7" id="KW-1133">Transmembrane helix</keyword>
<keyword evidence="3 7" id="KW-0812">Transmembrane</keyword>
<dbReference type="InterPro" id="IPR022791">
    <property type="entry name" value="L-PG_synthase/AglD"/>
</dbReference>
<feature type="region of interest" description="Disordered" evidence="6">
    <location>
        <begin position="248"/>
        <end position="269"/>
    </location>
</feature>
<feature type="transmembrane region" description="Helical" evidence="7">
    <location>
        <begin position="289"/>
        <end position="310"/>
    </location>
</feature>
<evidence type="ECO:0000256" key="3">
    <source>
        <dbReference type="ARBA" id="ARBA00022692"/>
    </source>
</evidence>
<evidence type="ECO:0000256" key="1">
    <source>
        <dbReference type="ARBA" id="ARBA00004651"/>
    </source>
</evidence>
<keyword evidence="5 7" id="KW-0472">Membrane</keyword>
<feature type="transmembrane region" description="Helical" evidence="7">
    <location>
        <begin position="365"/>
        <end position="392"/>
    </location>
</feature>
<dbReference type="Pfam" id="PF03706">
    <property type="entry name" value="LPG_synthase_TM"/>
    <property type="match status" value="1"/>
</dbReference>
<feature type="transmembrane region" description="Helical" evidence="7">
    <location>
        <begin position="322"/>
        <end position="345"/>
    </location>
</feature>
<dbReference type="Proteomes" id="UP000007993">
    <property type="component" value="Unassembled WGS sequence"/>
</dbReference>
<gene>
    <name evidence="8" type="ORF">RBSH_03625</name>
</gene>
<sequence>MRWAKRLIAVLVVVGLLLAAKDAVERWQTEVAAVQIRVHALDEKLLATEPPAIDQLPDQDSVDSSSADRQSLMEERTRLLQSLPTWQNVSLGSIILAAMFYAIGLLPPACVLHGALRGFHVPCSLMRATAAQLLGHAGKYIPGKAMVVVLRVSAVVSTSNTASLPAVMGDTPSRQLLIGRATTCVFFETLLMMSVGGALAGCLMWSTPLPQWVKWAASLMAVAACIPTLPPVMRRVIALVSKRRDRSRSVESAGGATGGEAGSDPSTHASTAAADVSSAITWPRLMSGWAWSLLSWCLIGLSFACVMKAIPAYNGLPIGHELLTVATAAISLGMVLGFASLLPGGAGVREWVTLIVLGTVTDPTHALLCVITARILFIVVESILALASHLYLRAISV</sequence>
<dbReference type="AlphaFoldDB" id="K5E592"/>
<name>K5E592_RHOBT</name>
<reference evidence="8 9" key="1">
    <citation type="journal article" date="2013" name="Mar. Genomics">
        <title>Expression of sulfatases in Rhodopirellula baltica and the diversity of sulfatases in the genus Rhodopirellula.</title>
        <authorList>
            <person name="Wegner C.E."/>
            <person name="Richter-Heitmann T."/>
            <person name="Klindworth A."/>
            <person name="Klockow C."/>
            <person name="Richter M."/>
            <person name="Achstetter T."/>
            <person name="Glockner F.O."/>
            <person name="Harder J."/>
        </authorList>
    </citation>
    <scope>NUCLEOTIDE SEQUENCE [LARGE SCALE GENOMIC DNA]</scope>
    <source>
        <strain evidence="8 9">SH28</strain>
    </source>
</reference>
<evidence type="ECO:0000256" key="6">
    <source>
        <dbReference type="SAM" id="MobiDB-lite"/>
    </source>
</evidence>
<comment type="caution">
    <text evidence="8">The sequence shown here is derived from an EMBL/GenBank/DDBJ whole genome shotgun (WGS) entry which is preliminary data.</text>
</comment>
<evidence type="ECO:0000256" key="5">
    <source>
        <dbReference type="ARBA" id="ARBA00023136"/>
    </source>
</evidence>
<dbReference type="EMBL" id="AMCW01000107">
    <property type="protein sequence ID" value="EKK00951.1"/>
    <property type="molecule type" value="Genomic_DNA"/>
</dbReference>
<feature type="transmembrane region" description="Helical" evidence="7">
    <location>
        <begin position="185"/>
        <end position="205"/>
    </location>
</feature>
<evidence type="ECO:0000313" key="8">
    <source>
        <dbReference type="EMBL" id="EKK00951.1"/>
    </source>
</evidence>
<evidence type="ECO:0000256" key="2">
    <source>
        <dbReference type="ARBA" id="ARBA00022475"/>
    </source>
</evidence>
<evidence type="ECO:0000313" key="9">
    <source>
        <dbReference type="Proteomes" id="UP000007993"/>
    </source>
</evidence>
<evidence type="ECO:0008006" key="10">
    <source>
        <dbReference type="Google" id="ProtNLM"/>
    </source>
</evidence>
<proteinExistence type="predicted"/>
<organism evidence="8 9">
    <name type="scientific">Rhodopirellula baltica SH28</name>
    <dbReference type="NCBI Taxonomy" id="993517"/>
    <lineage>
        <taxon>Bacteria</taxon>
        <taxon>Pseudomonadati</taxon>
        <taxon>Planctomycetota</taxon>
        <taxon>Planctomycetia</taxon>
        <taxon>Pirellulales</taxon>
        <taxon>Pirellulaceae</taxon>
        <taxon>Rhodopirellula</taxon>
    </lineage>
</organism>